<gene>
    <name evidence="1" type="ORF">SAMN04487989_102297</name>
</gene>
<proteinExistence type="predicted"/>
<dbReference type="Proteomes" id="UP000198705">
    <property type="component" value="Unassembled WGS sequence"/>
</dbReference>
<protein>
    <submittedName>
        <fullName evidence="1">Uncharacterized protein</fullName>
    </submittedName>
</protein>
<dbReference type="RefSeq" id="WP_143094906.1">
    <property type="nucleotide sequence ID" value="NZ_FOVN01000002.1"/>
</dbReference>
<name>A0A1I5AUV8_9FLAO</name>
<evidence type="ECO:0000313" key="2">
    <source>
        <dbReference type="Proteomes" id="UP000198705"/>
    </source>
</evidence>
<dbReference type="AlphaFoldDB" id="A0A1I5AUV8"/>
<accession>A0A1I5AUV8</accession>
<reference evidence="2" key="1">
    <citation type="submission" date="2016-10" db="EMBL/GenBank/DDBJ databases">
        <authorList>
            <person name="Varghese N."/>
            <person name="Submissions S."/>
        </authorList>
    </citation>
    <scope>NUCLEOTIDE SEQUENCE [LARGE SCALE GENOMIC DNA]</scope>
    <source>
        <strain evidence="2">DSM 23925</strain>
    </source>
</reference>
<evidence type="ECO:0000313" key="1">
    <source>
        <dbReference type="EMBL" id="SFN66190.1"/>
    </source>
</evidence>
<keyword evidence="2" id="KW-1185">Reference proteome</keyword>
<organism evidence="1 2">
    <name type="scientific">Bizionia echini</name>
    <dbReference type="NCBI Taxonomy" id="649333"/>
    <lineage>
        <taxon>Bacteria</taxon>
        <taxon>Pseudomonadati</taxon>
        <taxon>Bacteroidota</taxon>
        <taxon>Flavobacteriia</taxon>
        <taxon>Flavobacteriales</taxon>
        <taxon>Flavobacteriaceae</taxon>
        <taxon>Bizionia</taxon>
    </lineage>
</organism>
<dbReference type="EMBL" id="FOVN01000002">
    <property type="protein sequence ID" value="SFN66190.1"/>
    <property type="molecule type" value="Genomic_DNA"/>
</dbReference>
<dbReference type="PROSITE" id="PS51257">
    <property type="entry name" value="PROKAR_LIPOPROTEIN"/>
    <property type="match status" value="1"/>
</dbReference>
<sequence length="162" mass="18343">MKHVIFTLSLLALVGCKDSKNQDVKTETVEQPAETYNNHDIHEASGVYANAWVSEIQIDNGEKWQADATTNEGVQKLQNTINTQTASTLDDYHKLAEQLNDDKNFVVKNCTMKGPSHDNLHIWLHPLIEKIDALLKTEDVDDAEKITVSIKENINAYNTYFQ</sequence>
<dbReference type="STRING" id="649333.SAMN04487989_102297"/>
<dbReference type="OrthoDB" id="1440611at2"/>